<dbReference type="Gene3D" id="2.20.70.10">
    <property type="match status" value="1"/>
</dbReference>
<evidence type="ECO:0000313" key="5">
    <source>
        <dbReference type="EMBL" id="RDW56896.1"/>
    </source>
</evidence>
<dbReference type="CDD" id="cd02340">
    <property type="entry name" value="ZZ_NBR1_like"/>
    <property type="match status" value="1"/>
</dbReference>
<dbReference type="InterPro" id="IPR010730">
    <property type="entry name" value="HET"/>
</dbReference>
<name>A0A3D8Q4Z7_9HELO</name>
<dbReference type="Pfam" id="PF00569">
    <property type="entry name" value="ZZ"/>
    <property type="match status" value="1"/>
</dbReference>
<evidence type="ECO:0000259" key="4">
    <source>
        <dbReference type="PROSITE" id="PS50020"/>
    </source>
</evidence>
<evidence type="ECO:0000313" key="6">
    <source>
        <dbReference type="Proteomes" id="UP000256328"/>
    </source>
</evidence>
<gene>
    <name evidence="5" type="ORF">BP5796_12963</name>
</gene>
<comment type="caution">
    <text evidence="5">The sequence shown here is derived from an EMBL/GenBank/DDBJ whole genome shotgun (WGS) entry which is preliminary data.</text>
</comment>
<dbReference type="SMART" id="SM00456">
    <property type="entry name" value="WW"/>
    <property type="match status" value="1"/>
</dbReference>
<dbReference type="Pfam" id="PF06985">
    <property type="entry name" value="HET"/>
    <property type="match status" value="1"/>
</dbReference>
<dbReference type="SMART" id="SM00291">
    <property type="entry name" value="ZnF_ZZ"/>
    <property type="match status" value="1"/>
</dbReference>
<sequence>MSWTPFLCSNCPDLEGVSKLKQTSFADLRRAAENGCALCKVVLEGIFAYFPSWRDRVEQLCGKSGSDVRWLQRTIENEVMAPLVVEVLIWKANEGAESEWWDCQREAEAIEFFVEEGRPSPDARLIHMRRVPLRSDSDRCIETMQGWMKNCMENHTLCRLRTGKRSTYVDAEGSLPDGWECAETETGELYYIDRNKKSAMWDRPVTSLRGKARRLIDVGVQPMFEDVKLVDTSEDEPVDSYATLSYCWGTETLWTTTNQNLSSHKTQIPWKTLAATIQDAIRLTRLLGLKYIWIDSLCIIQDDASDWAAESAVMGDIYEYSTVTIAATHAAQGSEGCFSERYRRSYGTPFTPREVTSTELLYTDAQGMAWPICARRQLSHSFTNRSKEDLEKQDLALLTRAWVFQERLLASRTLHLTNSEVVWECKQEMVCECGGLRKDADAFDDISLKARFDILVQFTARETRAYPRFVSQMWEILVQSYMKKRLTFSSDRMIALSGITKKFEVATKWTYLAGIWQEELPGALLWRFRSDEKFRRPVEYIAPSWSWASLEGGYPEWIFEKTAGRDCSPAVRVIEVKCEPKNDDEFGQLSSASLEIFGNLIPIAFECRLEPFYDDLEGAEIELPKSARQMLMQYGGVDPGGRTTIGNLADLFTGSSSHNEHERMQEEEQKDTLYIDGGRSVRLEKHPSRPGSWWLDKEEYDILGCPRNLYLLLVEVEGRFGQAGCDGCDTYIYGTRYKCRDCPDWDYCSTCIGDADVVHEHSRDRFDPIEAPVDEPLVPVEQRALVLIEGKEGGRSQAFTERRMEDDHHGVILRGDLHSDYEPEKSGSKYYAQKSTSVRSLGHVLDVSNEKLEYDLSYPIQFLVHINMISHTDRARDIR</sequence>
<keyword evidence="1" id="KW-0479">Metal-binding</keyword>
<accession>A0A3D8Q4Z7</accession>
<dbReference type="SUPFAM" id="SSF51045">
    <property type="entry name" value="WW domain"/>
    <property type="match status" value="1"/>
</dbReference>
<dbReference type="InterPro" id="IPR036020">
    <property type="entry name" value="WW_dom_sf"/>
</dbReference>
<dbReference type="OrthoDB" id="5125733at2759"/>
<dbReference type="Proteomes" id="UP000256328">
    <property type="component" value="Unassembled WGS sequence"/>
</dbReference>
<dbReference type="EMBL" id="PDLN01000024">
    <property type="protein sequence ID" value="RDW56896.1"/>
    <property type="molecule type" value="Genomic_DNA"/>
</dbReference>
<dbReference type="InterPro" id="IPR001202">
    <property type="entry name" value="WW_dom"/>
</dbReference>
<dbReference type="AlphaFoldDB" id="A0A3D8Q4Z7"/>
<dbReference type="PANTHER" id="PTHR33112">
    <property type="entry name" value="DOMAIN PROTEIN, PUTATIVE-RELATED"/>
    <property type="match status" value="1"/>
</dbReference>
<evidence type="ECO:0000256" key="2">
    <source>
        <dbReference type="ARBA" id="ARBA00022771"/>
    </source>
</evidence>
<dbReference type="GO" id="GO:0008270">
    <property type="term" value="F:zinc ion binding"/>
    <property type="evidence" value="ECO:0007669"/>
    <property type="project" value="UniProtKB-KW"/>
</dbReference>
<keyword evidence="3" id="KW-0862">Zinc</keyword>
<feature type="domain" description="WW" evidence="4">
    <location>
        <begin position="173"/>
        <end position="206"/>
    </location>
</feature>
<dbReference type="CDD" id="cd00201">
    <property type="entry name" value="WW"/>
    <property type="match status" value="1"/>
</dbReference>
<protein>
    <recommendedName>
        <fullName evidence="4">WW domain-containing protein</fullName>
    </recommendedName>
</protein>
<dbReference type="PROSITE" id="PS50020">
    <property type="entry name" value="WW_DOMAIN_2"/>
    <property type="match status" value="1"/>
</dbReference>
<dbReference type="InterPro" id="IPR043145">
    <property type="entry name" value="Znf_ZZ_sf"/>
</dbReference>
<dbReference type="InterPro" id="IPR000433">
    <property type="entry name" value="Znf_ZZ"/>
</dbReference>
<reference evidence="5 6" key="1">
    <citation type="journal article" date="2018" name="IMA Fungus">
        <title>IMA Genome-F 9: Draft genome sequence of Annulohypoxylon stygium, Aspergillus mulundensis, Berkeleyomyces basicola (syn. Thielaviopsis basicola), Ceratocystis smalleyi, two Cercospora beticola strains, Coleophoma cylindrospora, Fusarium fracticaudum, Phialophora cf. hyalina, and Morchella septimelata.</title>
        <authorList>
            <person name="Wingfield B.D."/>
            <person name="Bills G.F."/>
            <person name="Dong Y."/>
            <person name="Huang W."/>
            <person name="Nel W.J."/>
            <person name="Swalarsk-Parry B.S."/>
            <person name="Vaghefi N."/>
            <person name="Wilken P.M."/>
            <person name="An Z."/>
            <person name="de Beer Z.W."/>
            <person name="De Vos L."/>
            <person name="Chen L."/>
            <person name="Duong T.A."/>
            <person name="Gao Y."/>
            <person name="Hammerbacher A."/>
            <person name="Kikkert J.R."/>
            <person name="Li Y."/>
            <person name="Li H."/>
            <person name="Li K."/>
            <person name="Li Q."/>
            <person name="Liu X."/>
            <person name="Ma X."/>
            <person name="Naidoo K."/>
            <person name="Pethybridge S.J."/>
            <person name="Sun J."/>
            <person name="Steenkamp E.T."/>
            <person name="van der Nest M.A."/>
            <person name="van Wyk S."/>
            <person name="Wingfield M.J."/>
            <person name="Xiong C."/>
            <person name="Yue Q."/>
            <person name="Zhang X."/>
        </authorList>
    </citation>
    <scope>NUCLEOTIDE SEQUENCE [LARGE SCALE GENOMIC DNA]</scope>
    <source>
        <strain evidence="5 6">BP5796</strain>
    </source>
</reference>
<proteinExistence type="predicted"/>
<evidence type="ECO:0000256" key="1">
    <source>
        <dbReference type="ARBA" id="ARBA00022723"/>
    </source>
</evidence>
<dbReference type="PANTHER" id="PTHR33112:SF16">
    <property type="entry name" value="HETEROKARYON INCOMPATIBILITY DOMAIN-CONTAINING PROTEIN"/>
    <property type="match status" value="1"/>
</dbReference>
<keyword evidence="2" id="KW-0863">Zinc-finger</keyword>
<keyword evidence="6" id="KW-1185">Reference proteome</keyword>
<dbReference type="SUPFAM" id="SSF57850">
    <property type="entry name" value="RING/U-box"/>
    <property type="match status" value="1"/>
</dbReference>
<evidence type="ECO:0000256" key="3">
    <source>
        <dbReference type="ARBA" id="ARBA00022833"/>
    </source>
</evidence>
<dbReference type="Gene3D" id="3.30.60.90">
    <property type="match status" value="1"/>
</dbReference>
<organism evidence="5 6">
    <name type="scientific">Coleophoma crateriformis</name>
    <dbReference type="NCBI Taxonomy" id="565419"/>
    <lineage>
        <taxon>Eukaryota</taxon>
        <taxon>Fungi</taxon>
        <taxon>Dikarya</taxon>
        <taxon>Ascomycota</taxon>
        <taxon>Pezizomycotina</taxon>
        <taxon>Leotiomycetes</taxon>
        <taxon>Helotiales</taxon>
        <taxon>Dermateaceae</taxon>
        <taxon>Coleophoma</taxon>
    </lineage>
</organism>